<protein>
    <recommendedName>
        <fullName evidence="12">Morc S5 domain-containing protein</fullName>
    </recommendedName>
</protein>
<keyword evidence="9" id="KW-0539">Nucleus</keyword>
<dbReference type="InterPro" id="IPR036890">
    <property type="entry name" value="HATPase_C_sf"/>
</dbReference>
<evidence type="ECO:0000256" key="11">
    <source>
        <dbReference type="SAM" id="SignalP"/>
    </source>
</evidence>
<dbReference type="SUPFAM" id="SSF55874">
    <property type="entry name" value="ATPase domain of HSP90 chaperone/DNA topoisomerase II/histidine kinase"/>
    <property type="match status" value="1"/>
</dbReference>
<dbReference type="Proteomes" id="UP000324705">
    <property type="component" value="Chromosome 3B"/>
</dbReference>
<dbReference type="PANTHER" id="PTHR23336">
    <property type="entry name" value="ZINC FINGER CW-TYPE COILED-COIL DOMAIN PROTEIN 3"/>
    <property type="match status" value="1"/>
</dbReference>
<gene>
    <name evidence="13" type="ORF">TRITD_3Bv1G115550</name>
</gene>
<feature type="chain" id="PRO_5040452256" description="Morc S5 domain-containing protein" evidence="11">
    <location>
        <begin position="22"/>
        <end position="545"/>
    </location>
</feature>
<keyword evidence="5" id="KW-0227">DNA damage</keyword>
<evidence type="ECO:0000256" key="4">
    <source>
        <dbReference type="ARBA" id="ARBA00022759"/>
    </source>
</evidence>
<keyword evidence="4" id="KW-0255">Endonuclease</keyword>
<evidence type="ECO:0000256" key="8">
    <source>
        <dbReference type="ARBA" id="ARBA00023204"/>
    </source>
</evidence>
<feature type="signal peptide" evidence="11">
    <location>
        <begin position="1"/>
        <end position="21"/>
    </location>
</feature>
<evidence type="ECO:0000256" key="3">
    <source>
        <dbReference type="ARBA" id="ARBA00022722"/>
    </source>
</evidence>
<dbReference type="PANTHER" id="PTHR23336:SF44">
    <property type="entry name" value="PROTEIN MICRORCHIDIA 6"/>
    <property type="match status" value="1"/>
</dbReference>
<dbReference type="GO" id="GO:0006281">
    <property type="term" value="P:DNA repair"/>
    <property type="evidence" value="ECO:0007669"/>
    <property type="project" value="UniProtKB-KW"/>
</dbReference>
<dbReference type="GO" id="GO:0031349">
    <property type="term" value="P:positive regulation of defense response"/>
    <property type="evidence" value="ECO:0007669"/>
    <property type="project" value="UniProtKB-ARBA"/>
</dbReference>
<evidence type="ECO:0000256" key="1">
    <source>
        <dbReference type="ARBA" id="ARBA00004123"/>
    </source>
</evidence>
<evidence type="ECO:0000259" key="12">
    <source>
        <dbReference type="Pfam" id="PF17942"/>
    </source>
</evidence>
<dbReference type="GO" id="GO:0005634">
    <property type="term" value="C:nucleus"/>
    <property type="evidence" value="ECO:0007669"/>
    <property type="project" value="UniProtKB-SubCell"/>
</dbReference>
<dbReference type="InterPro" id="IPR041006">
    <property type="entry name" value="Morc_S5"/>
</dbReference>
<dbReference type="InterPro" id="IPR045261">
    <property type="entry name" value="MORC_ATPase"/>
</dbReference>
<keyword evidence="7" id="KW-0943">RNA-mediated gene silencing</keyword>
<dbReference type="GO" id="GO:0004519">
    <property type="term" value="F:endonuclease activity"/>
    <property type="evidence" value="ECO:0007669"/>
    <property type="project" value="UniProtKB-KW"/>
</dbReference>
<sequence length="545" mass="62028">MVLSLHYLYPVLTSLIFAAIAELLDNAIDEVNNGATFVRVNKFTNPRDGSSSLLVQDDGGGMDPDALRCCMSFGFSDKQSDAFIGQYGNGFKTSTMRLGADVIVFTQNQKNWTPTRSIGLLSYTFLMETGCDDVLVPTVDYQYDLTTASYTQLLRHNQKLFSSNLAILSKWSPFASEAELLKQFDDIGEHGTKIIVFNLWFNDDGDMELDFNSDKKDILITGAQKKVKTNKHEKLVTQDYIANRLRYSLRAYASILYLRVPDSFRIILRGQDVEPHNVVNDLLYRECVLYKPQIAGLPELSIVTTIGFVKGAPDTDVQGFNVYHKNRLITPFWKVASNSYGKGRGVVGILDASFIKPTHDKQDFEKSVLYQRLENRLKEMTYEYWGLHCHRLGYDNKSLPKASRALYHAKQTGAGTSPASVPHQLLTADVPTSSCAQSSMGQKRNFDALGVIGNINNHQTKARETSMGIYLFCLHRDVIQRKRFHEYKTLTLENDKLRDECLQYEESEKQLVEKEQKLRYQIAKETKKYEELLEELKLLDVKLET</sequence>
<dbReference type="GO" id="GO:0016887">
    <property type="term" value="F:ATP hydrolysis activity"/>
    <property type="evidence" value="ECO:0007669"/>
    <property type="project" value="InterPro"/>
</dbReference>
<evidence type="ECO:0000256" key="9">
    <source>
        <dbReference type="ARBA" id="ARBA00023242"/>
    </source>
</evidence>
<name>A0A9R1S1A8_TRITD</name>
<evidence type="ECO:0000313" key="14">
    <source>
        <dbReference type="Proteomes" id="UP000324705"/>
    </source>
</evidence>
<accession>A0A9R1S1A8</accession>
<comment type="similarity">
    <text evidence="2">Belongs to the MORC ATPase protein family.</text>
</comment>
<comment type="subcellular location">
    <subcellularLocation>
        <location evidence="1">Nucleus</location>
    </subcellularLocation>
</comment>
<keyword evidence="11" id="KW-0732">Signal</keyword>
<keyword evidence="4" id="KW-0378">Hydrolase</keyword>
<evidence type="ECO:0000313" key="13">
    <source>
        <dbReference type="EMBL" id="VAH76829.1"/>
    </source>
</evidence>
<keyword evidence="6 10" id="KW-0175">Coiled coil</keyword>
<evidence type="ECO:0000256" key="2">
    <source>
        <dbReference type="ARBA" id="ARBA00007845"/>
    </source>
</evidence>
<dbReference type="AlphaFoldDB" id="A0A9R1S1A8"/>
<dbReference type="EMBL" id="LT934116">
    <property type="protein sequence ID" value="VAH76829.1"/>
    <property type="molecule type" value="Genomic_DNA"/>
</dbReference>
<reference evidence="13 14" key="1">
    <citation type="submission" date="2017-09" db="EMBL/GenBank/DDBJ databases">
        <authorList>
            <consortium name="International Durum Wheat Genome Sequencing Consortium (IDWGSC)"/>
            <person name="Milanesi L."/>
        </authorList>
    </citation>
    <scope>NUCLEOTIDE SEQUENCE [LARGE SCALE GENOMIC DNA]</scope>
    <source>
        <strain evidence="14">cv. Svevo</strain>
    </source>
</reference>
<dbReference type="GO" id="GO:0031047">
    <property type="term" value="P:regulatory ncRNA-mediated gene silencing"/>
    <property type="evidence" value="ECO:0007669"/>
    <property type="project" value="UniProtKB-KW"/>
</dbReference>
<proteinExistence type="inferred from homology"/>
<evidence type="ECO:0000256" key="7">
    <source>
        <dbReference type="ARBA" id="ARBA00023158"/>
    </source>
</evidence>
<evidence type="ECO:0000256" key="10">
    <source>
        <dbReference type="SAM" id="Coils"/>
    </source>
</evidence>
<dbReference type="Gene3D" id="3.30.565.10">
    <property type="entry name" value="Histidine kinase-like ATPase, C-terminal domain"/>
    <property type="match status" value="1"/>
</dbReference>
<dbReference type="Gramene" id="TRITD3Bv1G115550.13">
    <property type="protein sequence ID" value="TRITD3Bv1G115550.13"/>
    <property type="gene ID" value="TRITD3Bv1G115550"/>
</dbReference>
<feature type="domain" description="Morc S5" evidence="12">
    <location>
        <begin position="247"/>
        <end position="385"/>
    </location>
</feature>
<organism evidence="13 14">
    <name type="scientific">Triticum turgidum subsp. durum</name>
    <name type="common">Durum wheat</name>
    <name type="synonym">Triticum durum</name>
    <dbReference type="NCBI Taxonomy" id="4567"/>
    <lineage>
        <taxon>Eukaryota</taxon>
        <taxon>Viridiplantae</taxon>
        <taxon>Streptophyta</taxon>
        <taxon>Embryophyta</taxon>
        <taxon>Tracheophyta</taxon>
        <taxon>Spermatophyta</taxon>
        <taxon>Magnoliopsida</taxon>
        <taxon>Liliopsida</taxon>
        <taxon>Poales</taxon>
        <taxon>Poaceae</taxon>
        <taxon>BOP clade</taxon>
        <taxon>Pooideae</taxon>
        <taxon>Triticodae</taxon>
        <taxon>Triticeae</taxon>
        <taxon>Triticinae</taxon>
        <taxon>Triticum</taxon>
    </lineage>
</organism>
<dbReference type="Pfam" id="PF17942">
    <property type="entry name" value="Morc6_S5"/>
    <property type="match status" value="1"/>
</dbReference>
<dbReference type="Pfam" id="PF13589">
    <property type="entry name" value="HATPase_c_3"/>
    <property type="match status" value="1"/>
</dbReference>
<feature type="coiled-coil region" evidence="10">
    <location>
        <begin position="487"/>
        <end position="542"/>
    </location>
</feature>
<evidence type="ECO:0000256" key="6">
    <source>
        <dbReference type="ARBA" id="ARBA00023054"/>
    </source>
</evidence>
<keyword evidence="14" id="KW-1185">Reference proteome</keyword>
<keyword evidence="3" id="KW-0540">Nuclease</keyword>
<keyword evidence="8" id="KW-0234">DNA repair</keyword>
<evidence type="ECO:0000256" key="5">
    <source>
        <dbReference type="ARBA" id="ARBA00022763"/>
    </source>
</evidence>